<keyword evidence="9" id="KW-0249">Electron transport</keyword>
<geneLocation type="mitochondrion" evidence="10"/>
<evidence type="ECO:0000256" key="6">
    <source>
        <dbReference type="ARBA" id="ARBA00022989"/>
    </source>
</evidence>
<accession>A0A0X9PK67</accession>
<reference evidence="10" key="1">
    <citation type="journal article" date="2016" name="Zool. Scr.">
        <title>Mitogenomics of Vetigastropoda: insights into the evolution of pallial symmetry.</title>
        <authorList>
            <person name="Uribe J.E."/>
            <person name="Kano Y."/>
            <person name="Templado J."/>
            <person name="Zardoya R."/>
        </authorList>
    </citation>
    <scope>NUCLEOTIDE SEQUENCE</scope>
</reference>
<evidence type="ECO:0000256" key="8">
    <source>
        <dbReference type="ARBA" id="ARBA00049551"/>
    </source>
</evidence>
<feature type="transmembrane region" description="Helical" evidence="9">
    <location>
        <begin position="84"/>
        <end position="105"/>
    </location>
</feature>
<protein>
    <recommendedName>
        <fullName evidence="3 9">NADH-ubiquinone oxidoreductase chain 3</fullName>
        <ecNumber evidence="9">7.1.1.2</ecNumber>
    </recommendedName>
</protein>
<keyword evidence="9" id="KW-0830">Ubiquinone</keyword>
<evidence type="ECO:0000313" key="10">
    <source>
        <dbReference type="EMBL" id="AMA07342.1"/>
    </source>
</evidence>
<dbReference type="InterPro" id="IPR000440">
    <property type="entry name" value="NADH_UbQ/plastoQ_OxRdtase_su3"/>
</dbReference>
<dbReference type="GO" id="GO:0031966">
    <property type="term" value="C:mitochondrial membrane"/>
    <property type="evidence" value="ECO:0007669"/>
    <property type="project" value="UniProtKB-SubCell"/>
</dbReference>
<keyword evidence="5 9" id="KW-0812">Transmembrane</keyword>
<feature type="transmembrane region" description="Helical" evidence="9">
    <location>
        <begin position="6"/>
        <end position="25"/>
    </location>
</feature>
<keyword evidence="7 9" id="KW-0472">Membrane</keyword>
<dbReference type="PANTHER" id="PTHR11058">
    <property type="entry name" value="NADH-UBIQUINONE OXIDOREDUCTASE CHAIN 3"/>
    <property type="match status" value="1"/>
</dbReference>
<evidence type="ECO:0000256" key="9">
    <source>
        <dbReference type="RuleBase" id="RU003640"/>
    </source>
</evidence>
<sequence length="117" mass="13200">MVYLYLFSVVAVLLSFIVFFVGVMVSSRVSFDWEKGSPFECGFDPMGSARIPFSVRFFLLAVVFLIFDVEIALFFPVVSGMLGFGGPVVFFVGFIFSLILLVGLFHEWREGSLNWID</sequence>
<proteinExistence type="inferred from homology"/>
<evidence type="ECO:0000256" key="4">
    <source>
        <dbReference type="ARBA" id="ARBA00022448"/>
    </source>
</evidence>
<keyword evidence="9" id="KW-0520">NAD</keyword>
<dbReference type="AlphaFoldDB" id="A0A0X9PK67"/>
<feature type="transmembrane region" description="Helical" evidence="9">
    <location>
        <begin position="57"/>
        <end position="78"/>
    </location>
</feature>
<comment type="similarity">
    <text evidence="2 9">Belongs to the complex I subunit 3 family.</text>
</comment>
<comment type="subcellular location">
    <subcellularLocation>
        <location evidence="1">Membrane</location>
    </subcellularLocation>
    <subcellularLocation>
        <location evidence="9">Mitochondrion membrane</location>
        <topology evidence="9">Multi-pass membrane protein</topology>
    </subcellularLocation>
</comment>
<evidence type="ECO:0000256" key="1">
    <source>
        <dbReference type="ARBA" id="ARBA00004370"/>
    </source>
</evidence>
<organism evidence="10">
    <name type="scientific">Diodora graeca</name>
    <name type="common">Greek keyhole limpet</name>
    <name type="synonym">Patella graeca</name>
    <dbReference type="NCBI Taxonomy" id="120387"/>
    <lineage>
        <taxon>Eukaryota</taxon>
        <taxon>Metazoa</taxon>
        <taxon>Spiralia</taxon>
        <taxon>Lophotrochozoa</taxon>
        <taxon>Mollusca</taxon>
        <taxon>Gastropoda</taxon>
        <taxon>Vetigastropoda</taxon>
        <taxon>Lepetellida</taxon>
        <taxon>Fissurelloidea</taxon>
        <taxon>Fissurellidae</taxon>
        <taxon>Diodora</taxon>
    </lineage>
</organism>
<keyword evidence="4 9" id="KW-0813">Transport</keyword>
<dbReference type="EMBL" id="KT207825">
    <property type="protein sequence ID" value="AMA07342.1"/>
    <property type="molecule type" value="Genomic_DNA"/>
</dbReference>
<keyword evidence="9 10" id="KW-0496">Mitochondrion</keyword>
<dbReference type="GO" id="GO:0008137">
    <property type="term" value="F:NADH dehydrogenase (ubiquinone) activity"/>
    <property type="evidence" value="ECO:0007669"/>
    <property type="project" value="UniProtKB-UniRule"/>
</dbReference>
<comment type="catalytic activity">
    <reaction evidence="8 9">
        <text>a ubiquinone + NADH + 5 H(+)(in) = a ubiquinol + NAD(+) + 4 H(+)(out)</text>
        <dbReference type="Rhea" id="RHEA:29091"/>
        <dbReference type="Rhea" id="RHEA-COMP:9565"/>
        <dbReference type="Rhea" id="RHEA-COMP:9566"/>
        <dbReference type="ChEBI" id="CHEBI:15378"/>
        <dbReference type="ChEBI" id="CHEBI:16389"/>
        <dbReference type="ChEBI" id="CHEBI:17976"/>
        <dbReference type="ChEBI" id="CHEBI:57540"/>
        <dbReference type="ChEBI" id="CHEBI:57945"/>
        <dbReference type="EC" id="7.1.1.2"/>
    </reaction>
</comment>
<keyword evidence="9" id="KW-0679">Respiratory chain</keyword>
<gene>
    <name evidence="10" type="primary">ND3</name>
</gene>
<evidence type="ECO:0000256" key="7">
    <source>
        <dbReference type="ARBA" id="ARBA00023136"/>
    </source>
</evidence>
<keyword evidence="9" id="KW-1278">Translocase</keyword>
<dbReference type="InterPro" id="IPR038430">
    <property type="entry name" value="NDAH_ubi_oxred_su3_sf"/>
</dbReference>
<dbReference type="Pfam" id="PF00507">
    <property type="entry name" value="Oxidored_q4"/>
    <property type="match status" value="1"/>
</dbReference>
<comment type="function">
    <text evidence="9">Core subunit of the mitochondrial membrane respiratory chain NADH dehydrogenase (Complex I) which catalyzes electron transfer from NADH through the respiratory chain, using ubiquinone as an electron acceptor. Essential for the catalytic activity of complex I.</text>
</comment>
<dbReference type="EC" id="7.1.1.2" evidence="9"/>
<keyword evidence="6 9" id="KW-1133">Transmembrane helix</keyword>
<evidence type="ECO:0000256" key="5">
    <source>
        <dbReference type="ARBA" id="ARBA00022692"/>
    </source>
</evidence>
<dbReference type="Gene3D" id="1.20.58.1610">
    <property type="entry name" value="NADH:ubiquinone/plastoquinone oxidoreductase, chain 3"/>
    <property type="match status" value="1"/>
</dbReference>
<evidence type="ECO:0000256" key="2">
    <source>
        <dbReference type="ARBA" id="ARBA00008472"/>
    </source>
</evidence>
<evidence type="ECO:0000256" key="3">
    <source>
        <dbReference type="ARBA" id="ARBA00021007"/>
    </source>
</evidence>
<name>A0A0X9PK67_DIOGA</name>
<dbReference type="PANTHER" id="PTHR11058:SF9">
    <property type="entry name" value="NADH-UBIQUINONE OXIDOREDUCTASE CHAIN 3"/>
    <property type="match status" value="1"/>
</dbReference>
<dbReference type="GO" id="GO:0030964">
    <property type="term" value="C:NADH dehydrogenase complex"/>
    <property type="evidence" value="ECO:0007669"/>
    <property type="project" value="TreeGrafter"/>
</dbReference>